<feature type="region of interest" description="Disordered" evidence="5">
    <location>
        <begin position="1"/>
        <end position="54"/>
    </location>
</feature>
<evidence type="ECO:0000313" key="7">
    <source>
        <dbReference type="EMBL" id="CAL5134205.1"/>
    </source>
</evidence>
<evidence type="ECO:0000259" key="6">
    <source>
        <dbReference type="PROSITE" id="PS50118"/>
    </source>
</evidence>
<dbReference type="EMBL" id="CAXLJL010000179">
    <property type="protein sequence ID" value="CAL5134205.1"/>
    <property type="molecule type" value="Genomic_DNA"/>
</dbReference>
<feature type="domain" description="HMG box" evidence="6">
    <location>
        <begin position="136"/>
        <end position="204"/>
    </location>
</feature>
<dbReference type="Pfam" id="PF00505">
    <property type="entry name" value="HMG_box"/>
    <property type="match status" value="1"/>
</dbReference>
<accession>A0AAV2TCV1</accession>
<keyword evidence="2 4" id="KW-0238">DNA-binding</keyword>
<comment type="subcellular location">
    <subcellularLocation>
        <location evidence="1">Nucleus</location>
    </subcellularLocation>
</comment>
<keyword evidence="3 4" id="KW-0539">Nucleus</keyword>
<dbReference type="GO" id="GO:0031490">
    <property type="term" value="F:chromatin DNA binding"/>
    <property type="evidence" value="ECO:0007669"/>
    <property type="project" value="TreeGrafter"/>
</dbReference>
<dbReference type="SUPFAM" id="SSF47095">
    <property type="entry name" value="HMG-box"/>
    <property type="match status" value="1"/>
</dbReference>
<dbReference type="GO" id="GO:0005634">
    <property type="term" value="C:nucleus"/>
    <property type="evidence" value="ECO:0007669"/>
    <property type="project" value="UniProtKB-SubCell"/>
</dbReference>
<proteinExistence type="predicted"/>
<gene>
    <name evidence="7" type="ORF">CDAUBV1_LOCUS7418</name>
</gene>
<dbReference type="Proteomes" id="UP001497525">
    <property type="component" value="Unassembled WGS sequence"/>
</dbReference>
<evidence type="ECO:0000256" key="1">
    <source>
        <dbReference type="ARBA" id="ARBA00004123"/>
    </source>
</evidence>
<sequence>MFGKADKGKKVMPTITTYNSDDSGDNDDFSSSQELAQKDSSDTDDEEDDRPLAEMFPACASTQNLKQAEAASPIVATVDSVLPYLSDSSNSTPDNSDTDEFEEVANHYSNLPITELIASDEFTALRRRIDDRPRKPYKLLSAYALFLQETKSKLRKEKPDLTFSELSRYVAQQWSHLSRDEIHEYKRRGSTVKPSDVNSLFAYKTRLLNLTSNARKQCSNPLCTNPVIWDPRWNGQYCSTTCVHDHCRATFAKLYSAKRTDGVVNGTKLPEDSVVKSKETTQIPIKKEELTSPPSVNTTVPPSSVEDARVGIRSLPSSQVCSLILFQQAYFPIILTCIIYNGLRWSG</sequence>
<evidence type="ECO:0000256" key="2">
    <source>
        <dbReference type="ARBA" id="ARBA00023125"/>
    </source>
</evidence>
<feature type="DNA-binding region" description="HMG box" evidence="4">
    <location>
        <begin position="136"/>
        <end position="204"/>
    </location>
</feature>
<dbReference type="PANTHER" id="PTHR45781">
    <property type="entry name" value="AGAP000281-PA"/>
    <property type="match status" value="1"/>
</dbReference>
<comment type="caution">
    <text evidence="7">The sequence shown here is derived from an EMBL/GenBank/DDBJ whole genome shotgun (WGS) entry which is preliminary data.</text>
</comment>
<name>A0AAV2TCV1_CALDB</name>
<dbReference type="GO" id="GO:0006357">
    <property type="term" value="P:regulation of transcription by RNA polymerase II"/>
    <property type="evidence" value="ECO:0007669"/>
    <property type="project" value="TreeGrafter"/>
</dbReference>
<evidence type="ECO:0000313" key="8">
    <source>
        <dbReference type="Proteomes" id="UP001497525"/>
    </source>
</evidence>
<organism evidence="7 8">
    <name type="scientific">Calicophoron daubneyi</name>
    <name type="common">Rumen fluke</name>
    <name type="synonym">Paramphistomum daubneyi</name>
    <dbReference type="NCBI Taxonomy" id="300641"/>
    <lineage>
        <taxon>Eukaryota</taxon>
        <taxon>Metazoa</taxon>
        <taxon>Spiralia</taxon>
        <taxon>Lophotrochozoa</taxon>
        <taxon>Platyhelminthes</taxon>
        <taxon>Trematoda</taxon>
        <taxon>Digenea</taxon>
        <taxon>Plagiorchiida</taxon>
        <taxon>Pronocephalata</taxon>
        <taxon>Paramphistomoidea</taxon>
        <taxon>Paramphistomidae</taxon>
        <taxon>Calicophoron</taxon>
    </lineage>
</organism>
<dbReference type="InterPro" id="IPR051365">
    <property type="entry name" value="TOX_HMG-box_domain"/>
</dbReference>
<reference evidence="7" key="1">
    <citation type="submission" date="2024-06" db="EMBL/GenBank/DDBJ databases">
        <authorList>
            <person name="Liu X."/>
            <person name="Lenzi L."/>
            <person name="Haldenby T S."/>
            <person name="Uol C."/>
        </authorList>
    </citation>
    <scope>NUCLEOTIDE SEQUENCE</scope>
</reference>
<evidence type="ECO:0000256" key="4">
    <source>
        <dbReference type="PROSITE-ProRule" id="PRU00267"/>
    </source>
</evidence>
<dbReference type="PANTHER" id="PTHR45781:SF1">
    <property type="entry name" value="HMG BOX DOMAIN-CONTAINING PROTEIN"/>
    <property type="match status" value="1"/>
</dbReference>
<dbReference type="Gene3D" id="1.10.30.10">
    <property type="entry name" value="High mobility group box domain"/>
    <property type="match status" value="1"/>
</dbReference>
<dbReference type="InterPro" id="IPR036910">
    <property type="entry name" value="HMG_box_dom_sf"/>
</dbReference>
<evidence type="ECO:0000256" key="3">
    <source>
        <dbReference type="ARBA" id="ARBA00023242"/>
    </source>
</evidence>
<dbReference type="PROSITE" id="PS50118">
    <property type="entry name" value="HMG_BOX_2"/>
    <property type="match status" value="1"/>
</dbReference>
<dbReference type="SMART" id="SM00398">
    <property type="entry name" value="HMG"/>
    <property type="match status" value="1"/>
</dbReference>
<protein>
    <recommendedName>
        <fullName evidence="6">HMG box domain-containing protein</fullName>
    </recommendedName>
</protein>
<dbReference type="InterPro" id="IPR009071">
    <property type="entry name" value="HMG_box_dom"/>
</dbReference>
<evidence type="ECO:0000256" key="5">
    <source>
        <dbReference type="SAM" id="MobiDB-lite"/>
    </source>
</evidence>
<dbReference type="AlphaFoldDB" id="A0AAV2TCV1"/>